<dbReference type="InterPro" id="IPR041491">
    <property type="entry name" value="TRPM_SLOG"/>
</dbReference>
<evidence type="ECO:0000259" key="9">
    <source>
        <dbReference type="Pfam" id="PF18139"/>
    </source>
</evidence>
<keyword evidence="2" id="KW-0813">Transport</keyword>
<evidence type="ECO:0000313" key="12">
    <source>
        <dbReference type="Proteomes" id="UP001634394"/>
    </source>
</evidence>
<dbReference type="EMBL" id="JBJQND010000018">
    <property type="protein sequence ID" value="KAL3836777.1"/>
    <property type="molecule type" value="Genomic_DNA"/>
</dbReference>
<dbReference type="Pfam" id="PF18139">
    <property type="entry name" value="LSDAT_euk"/>
    <property type="match status" value="1"/>
</dbReference>
<feature type="compositionally biased region" description="Low complexity" evidence="8">
    <location>
        <begin position="613"/>
        <end position="626"/>
    </location>
</feature>
<keyword evidence="4" id="KW-1133">Transmembrane helix</keyword>
<sequence>QDKSKWILKNINAEACLYNEESDEKIVCHCGKNQTKHGSNVEMQKNKSETNCFGEITFAKIHTAKYIRFHSTTTEPNKVLTLMNEKWKLEIPDLLIYVHDSMTSFTNTCPTPLTKVVQGTGAWIITDGKHTFVNTDETDEQPIIIGISQLGNTHNTSLMNKQQETRPSEHFNEMTSLDPHHSHFILIDDGSGEATSTSSTFREELECEIIKIKRDHGVPIVRLVFQDSITGQDDPGINIPVVIVKVLGKSTNKDISTSKVIHICEWNEDSSDSDLSLAILQALMKATKNMDKVDRMIYHTYHWKLFEIAKNISVDTIRQQEDIIQSCMMAAILLNKVEDVKLILDKGFDLENFLTNTKLEELYNTQFEGSLFKEVLPNMTKQIDVAKKVGPLISQRIKIGSLVKMYTRLFNHVRESNPQLRYLDNISLDENCCMKNKTSSDPCLDLFVWSVLTNRLDMAKFFWHRGKDAMAAALFAHALLSAMSQEIDDIDFKDTCEENSREFTNLAIGILKECRKIDVNVAKRLLTHEHKRWGYASCDKIAVNAKNHQFISDHACQDIFNSIWMGKINQEADSICNNLKLILCIFFPFLILRLVPFEKEHPNDADHTTLNCSKTNKGSNSNSGNQQKKDNSTDNSEQG</sequence>
<reference evidence="11 12" key="1">
    <citation type="submission" date="2024-11" db="EMBL/GenBank/DDBJ databases">
        <title>Chromosome-level genome assembly of the freshwater bivalve Anodonta woodiana.</title>
        <authorList>
            <person name="Chen X."/>
        </authorList>
    </citation>
    <scope>NUCLEOTIDE SEQUENCE [LARGE SCALE GENOMIC DNA]</scope>
    <source>
        <strain evidence="11">MN2024</strain>
        <tissue evidence="11">Gills</tissue>
    </source>
</reference>
<evidence type="ECO:0000256" key="5">
    <source>
        <dbReference type="ARBA" id="ARBA00023065"/>
    </source>
</evidence>
<feature type="domain" description="TRPM-like" evidence="10">
    <location>
        <begin position="316"/>
        <end position="552"/>
    </location>
</feature>
<protein>
    <submittedName>
        <fullName evidence="11">Uncharacterized protein</fullName>
    </submittedName>
</protein>
<keyword evidence="6" id="KW-0472">Membrane</keyword>
<keyword evidence="5" id="KW-0406">Ion transport</keyword>
<dbReference type="InterPro" id="IPR057366">
    <property type="entry name" value="TRPM-like"/>
</dbReference>
<evidence type="ECO:0000256" key="2">
    <source>
        <dbReference type="ARBA" id="ARBA00022448"/>
    </source>
</evidence>
<gene>
    <name evidence="11" type="ORF">ACJMK2_022194</name>
</gene>
<accession>A0ABD3TIB1</accession>
<dbReference type="AlphaFoldDB" id="A0ABD3TIB1"/>
<comment type="caution">
    <text evidence="11">The sequence shown here is derived from an EMBL/GenBank/DDBJ whole genome shotgun (WGS) entry which is preliminary data.</text>
</comment>
<evidence type="ECO:0000256" key="3">
    <source>
        <dbReference type="ARBA" id="ARBA00022692"/>
    </source>
</evidence>
<keyword evidence="3" id="KW-0812">Transmembrane</keyword>
<evidence type="ECO:0000313" key="11">
    <source>
        <dbReference type="EMBL" id="KAL3836777.1"/>
    </source>
</evidence>
<feature type="domain" description="TRPM SLOG" evidence="9">
    <location>
        <begin position="64"/>
        <end position="226"/>
    </location>
</feature>
<comment type="subcellular location">
    <subcellularLocation>
        <location evidence="1">Membrane</location>
        <topology evidence="1">Multi-pass membrane protein</topology>
    </subcellularLocation>
</comment>
<evidence type="ECO:0000256" key="4">
    <source>
        <dbReference type="ARBA" id="ARBA00022989"/>
    </source>
</evidence>
<keyword evidence="12" id="KW-1185">Reference proteome</keyword>
<keyword evidence="7" id="KW-0407">Ion channel</keyword>
<proteinExistence type="predicted"/>
<name>A0ABD3TIB1_SINWO</name>
<organism evidence="11 12">
    <name type="scientific">Sinanodonta woodiana</name>
    <name type="common">Chinese pond mussel</name>
    <name type="synonym">Anodonta woodiana</name>
    <dbReference type="NCBI Taxonomy" id="1069815"/>
    <lineage>
        <taxon>Eukaryota</taxon>
        <taxon>Metazoa</taxon>
        <taxon>Spiralia</taxon>
        <taxon>Lophotrochozoa</taxon>
        <taxon>Mollusca</taxon>
        <taxon>Bivalvia</taxon>
        <taxon>Autobranchia</taxon>
        <taxon>Heteroconchia</taxon>
        <taxon>Palaeoheterodonta</taxon>
        <taxon>Unionida</taxon>
        <taxon>Unionoidea</taxon>
        <taxon>Unionidae</taxon>
        <taxon>Unioninae</taxon>
        <taxon>Sinanodonta</taxon>
    </lineage>
</organism>
<feature type="region of interest" description="Disordered" evidence="8">
    <location>
        <begin position="608"/>
        <end position="639"/>
    </location>
</feature>
<evidence type="ECO:0000256" key="8">
    <source>
        <dbReference type="SAM" id="MobiDB-lite"/>
    </source>
</evidence>
<dbReference type="InterPro" id="IPR050927">
    <property type="entry name" value="TRPM"/>
</dbReference>
<dbReference type="Pfam" id="PF25508">
    <property type="entry name" value="TRPM2"/>
    <property type="match status" value="1"/>
</dbReference>
<dbReference type="GO" id="GO:0034220">
    <property type="term" value="P:monoatomic ion transmembrane transport"/>
    <property type="evidence" value="ECO:0007669"/>
    <property type="project" value="UniProtKB-KW"/>
</dbReference>
<evidence type="ECO:0000256" key="7">
    <source>
        <dbReference type="ARBA" id="ARBA00023303"/>
    </source>
</evidence>
<dbReference type="PANTHER" id="PTHR13800">
    <property type="entry name" value="TRANSIENT RECEPTOR POTENTIAL CATION CHANNEL, SUBFAMILY M, MEMBER 6"/>
    <property type="match status" value="1"/>
</dbReference>
<evidence type="ECO:0000256" key="6">
    <source>
        <dbReference type="ARBA" id="ARBA00023136"/>
    </source>
</evidence>
<evidence type="ECO:0000256" key="1">
    <source>
        <dbReference type="ARBA" id="ARBA00004141"/>
    </source>
</evidence>
<dbReference type="GO" id="GO:0016020">
    <property type="term" value="C:membrane"/>
    <property type="evidence" value="ECO:0007669"/>
    <property type="project" value="UniProtKB-SubCell"/>
</dbReference>
<feature type="non-terminal residue" evidence="11">
    <location>
        <position position="1"/>
    </location>
</feature>
<dbReference type="PANTHER" id="PTHR13800:SF1">
    <property type="entry name" value="TRANSIENT RECEPTOR POTENTIAL CATION CHANNEL TRPM"/>
    <property type="match status" value="1"/>
</dbReference>
<dbReference type="Proteomes" id="UP001634394">
    <property type="component" value="Unassembled WGS sequence"/>
</dbReference>
<evidence type="ECO:0000259" key="10">
    <source>
        <dbReference type="Pfam" id="PF25508"/>
    </source>
</evidence>